<accession>A0A015K6L2</accession>
<feature type="region of interest" description="Disordered" evidence="1">
    <location>
        <begin position="708"/>
        <end position="746"/>
    </location>
</feature>
<protein>
    <submittedName>
        <fullName evidence="2">Uncharacterized protein</fullName>
    </submittedName>
</protein>
<dbReference type="HOGENOM" id="CLU_372606_0_0_1"/>
<gene>
    <name evidence="2" type="ORF">RirG_023990</name>
</gene>
<dbReference type="EMBL" id="JEMT01011046">
    <property type="protein sequence ID" value="EXX77422.1"/>
    <property type="molecule type" value="Genomic_DNA"/>
</dbReference>
<reference evidence="2 3" key="1">
    <citation type="submission" date="2014-02" db="EMBL/GenBank/DDBJ databases">
        <title>Single nucleus genome sequencing reveals high similarity among nuclei of an endomycorrhizal fungus.</title>
        <authorList>
            <person name="Lin K."/>
            <person name="Geurts R."/>
            <person name="Zhang Z."/>
            <person name="Limpens E."/>
            <person name="Saunders D.G."/>
            <person name="Mu D."/>
            <person name="Pang E."/>
            <person name="Cao H."/>
            <person name="Cha H."/>
            <person name="Lin T."/>
            <person name="Zhou Q."/>
            <person name="Shang Y."/>
            <person name="Li Y."/>
            <person name="Ivanov S."/>
            <person name="Sharma T."/>
            <person name="Velzen R.V."/>
            <person name="Ruijter N.D."/>
            <person name="Aanen D.K."/>
            <person name="Win J."/>
            <person name="Kamoun S."/>
            <person name="Bisseling T."/>
            <person name="Huang S."/>
        </authorList>
    </citation>
    <scope>NUCLEOTIDE SEQUENCE [LARGE SCALE GENOMIC DNA]</scope>
    <source>
        <strain evidence="3">DAOM197198w</strain>
    </source>
</reference>
<dbReference type="Proteomes" id="UP000022910">
    <property type="component" value="Unassembled WGS sequence"/>
</dbReference>
<feature type="compositionally biased region" description="Acidic residues" evidence="1">
    <location>
        <begin position="183"/>
        <end position="203"/>
    </location>
</feature>
<proteinExistence type="predicted"/>
<evidence type="ECO:0000256" key="1">
    <source>
        <dbReference type="SAM" id="MobiDB-lite"/>
    </source>
</evidence>
<name>A0A015K6L2_RHIIW</name>
<comment type="caution">
    <text evidence="2">The sequence shown here is derived from an EMBL/GenBank/DDBJ whole genome shotgun (WGS) entry which is preliminary data.</text>
</comment>
<evidence type="ECO:0000313" key="2">
    <source>
        <dbReference type="EMBL" id="EXX77422.1"/>
    </source>
</evidence>
<feature type="compositionally biased region" description="Basic residues" evidence="1">
    <location>
        <begin position="737"/>
        <end position="746"/>
    </location>
</feature>
<keyword evidence="3" id="KW-1185">Reference proteome</keyword>
<evidence type="ECO:0000313" key="3">
    <source>
        <dbReference type="Proteomes" id="UP000022910"/>
    </source>
</evidence>
<feature type="region of interest" description="Disordered" evidence="1">
    <location>
        <begin position="183"/>
        <end position="209"/>
    </location>
</feature>
<dbReference type="AlphaFoldDB" id="A0A015K6L2"/>
<dbReference type="OrthoDB" id="2441193at2759"/>
<sequence>MTETTTYFNTPSEEWNFLSYYKHRRNENNFTFSFRKESFLLKKNLESRQKISKAKQLLEAFKNHRQHNEDVNIFWNEIELMYLEYEKNLRTKRCHVNISSKTQDMMENMAEETVKAHLATTKDSNDEINDFFQSSSEQQLPTLFSDRDHCSKCHMEINISGPMRFCPYCGSKVASSDDIEFEEFESDSDEPVESDHETDEIKDDENPPKIDKLAFRESHHAIPDNAKMHLKSGKIVEDVLFDFAKDMEHEHHAHSYIINYDDENVKALFTQTEWNELTEDRIRIPGVPREIGEELVRYGKKTLSELRNSVLTSYLQDGTIYDINKHYNQEWIQMAVRTLKPIRKLVYCKLAFRESHHAIPDNAKMHLKSGKIVEDVLFDFAKDMEHEHHAHSYIINYDDENVKALFTQTEWNELTEDRIRIPGVPREIGEELVRYGKKTLSELRNSVLTSYLQDGTIYDINKHYNQEWIQMAVRTLVNLYENIDAPLIRNQYENWFTVAFFGTCIDLCMRDIQLCTDIKRTDAPSLASANRKNRGRSGNTKTRKLTGRKIDGIVYIVDRNLEVGVIEAARSFLGVSDRKYLLETFKMPKTLRDMYADLVRTANYDEQKANNLQVFGILHLGLWIQFTRLYRAGGSICIFRKDVVSHHVDSKFSEDGIKSFLKLMAAVYQHKLIIRDNLRILNIRNANIEPGDDDDLLNDILNVGNYSSTSQSSIERFADSWPTPRKKKRPKSENSKKKSAVKKRRL</sequence>
<organism evidence="2 3">
    <name type="scientific">Rhizophagus irregularis (strain DAOM 197198w)</name>
    <name type="common">Glomus intraradices</name>
    <dbReference type="NCBI Taxonomy" id="1432141"/>
    <lineage>
        <taxon>Eukaryota</taxon>
        <taxon>Fungi</taxon>
        <taxon>Fungi incertae sedis</taxon>
        <taxon>Mucoromycota</taxon>
        <taxon>Glomeromycotina</taxon>
        <taxon>Glomeromycetes</taxon>
        <taxon>Glomerales</taxon>
        <taxon>Glomeraceae</taxon>
        <taxon>Rhizophagus</taxon>
    </lineage>
</organism>